<dbReference type="PANTHER" id="PTHR12058:SF0">
    <property type="entry name" value="ACTIN-RELATED PROTEIN 2_3 COMPLEX SUBUNIT 2"/>
    <property type="match status" value="1"/>
</dbReference>
<dbReference type="GO" id="GO:0005885">
    <property type="term" value="C:Arp2/3 protein complex"/>
    <property type="evidence" value="ECO:0007669"/>
    <property type="project" value="InterPro"/>
</dbReference>
<dbReference type="InterPro" id="IPR034666">
    <property type="entry name" value="ARPC2/4"/>
</dbReference>
<dbReference type="InterPro" id="IPR038213">
    <property type="entry name" value="IFI6/IFI27-like_sf"/>
</dbReference>
<dbReference type="Gene3D" id="6.10.110.10">
    <property type="match status" value="1"/>
</dbReference>
<keyword evidence="7" id="KW-1185">Reference proteome</keyword>
<dbReference type="FunFam" id="3.30.1460.20:FF:000005">
    <property type="entry name" value="Arp2/3 complex 34 kDa subunit"/>
    <property type="match status" value="1"/>
</dbReference>
<evidence type="ECO:0000256" key="3">
    <source>
        <dbReference type="ARBA" id="ARBA00022490"/>
    </source>
</evidence>
<dbReference type="GO" id="GO:0005200">
    <property type="term" value="F:structural constituent of cytoskeleton"/>
    <property type="evidence" value="ECO:0007669"/>
    <property type="project" value="TreeGrafter"/>
</dbReference>
<evidence type="ECO:0000256" key="2">
    <source>
        <dbReference type="ARBA" id="ARBA00007192"/>
    </source>
</evidence>
<dbReference type="Pfam" id="PF04045">
    <property type="entry name" value="P34-Arc"/>
    <property type="match status" value="1"/>
</dbReference>
<dbReference type="Proteomes" id="UP000319663">
    <property type="component" value="Unassembled WGS sequence"/>
</dbReference>
<comment type="caution">
    <text evidence="6">The sequence shown here is derived from an EMBL/GenBank/DDBJ whole genome shotgun (WGS) entry which is preliminary data.</text>
</comment>
<dbReference type="Gene3D" id="3.30.1460.20">
    <property type="match status" value="2"/>
</dbReference>
<name>A0A507QX55_MONPU</name>
<protein>
    <submittedName>
        <fullName evidence="6">Protein 2 3 complex subunit</fullName>
    </submittedName>
</protein>
<dbReference type="FunFam" id="3.30.1460.20:FF:000003">
    <property type="entry name" value="Arp2/3 complex 34 kDa subunit"/>
    <property type="match status" value="1"/>
</dbReference>
<comment type="subcellular location">
    <subcellularLocation>
        <location evidence="1">Cytoplasm</location>
        <location evidence="1">Cytoskeleton</location>
    </subcellularLocation>
</comment>
<evidence type="ECO:0000256" key="4">
    <source>
        <dbReference type="ARBA" id="ARBA00023203"/>
    </source>
</evidence>
<dbReference type="EMBL" id="VIFY01000033">
    <property type="protein sequence ID" value="TQB74282.1"/>
    <property type="molecule type" value="Genomic_DNA"/>
</dbReference>
<dbReference type="SUPFAM" id="SSF69645">
    <property type="entry name" value="Arp2/3 complex subunits"/>
    <property type="match status" value="2"/>
</dbReference>
<dbReference type="GO" id="GO:0030041">
    <property type="term" value="P:actin filament polymerization"/>
    <property type="evidence" value="ECO:0007669"/>
    <property type="project" value="InterPro"/>
</dbReference>
<keyword evidence="5" id="KW-0206">Cytoskeleton</keyword>
<gene>
    <name evidence="6" type="primary">ARPC2</name>
    <name evidence="6" type="ORF">MPDQ_005005</name>
</gene>
<dbReference type="STRING" id="5098.A0A507QX55"/>
<reference evidence="6 7" key="1">
    <citation type="submission" date="2019-06" db="EMBL/GenBank/DDBJ databases">
        <title>Wine fermentation using esterase from Monascus purpureus.</title>
        <authorList>
            <person name="Geng C."/>
            <person name="Zhang Y."/>
        </authorList>
    </citation>
    <scope>NUCLEOTIDE SEQUENCE [LARGE SCALE GENOMIC DNA]</scope>
    <source>
        <strain evidence="6">HQ1</strain>
    </source>
</reference>
<dbReference type="AlphaFoldDB" id="A0A507QX55"/>
<comment type="similarity">
    <text evidence="2">Belongs to the ARPC2 family.</text>
</comment>
<organism evidence="6 7">
    <name type="scientific">Monascus purpureus</name>
    <name type="common">Red mold</name>
    <name type="synonym">Monascus anka</name>
    <dbReference type="NCBI Taxonomy" id="5098"/>
    <lineage>
        <taxon>Eukaryota</taxon>
        <taxon>Fungi</taxon>
        <taxon>Dikarya</taxon>
        <taxon>Ascomycota</taxon>
        <taxon>Pezizomycotina</taxon>
        <taxon>Eurotiomycetes</taxon>
        <taxon>Eurotiomycetidae</taxon>
        <taxon>Eurotiales</taxon>
        <taxon>Aspergillaceae</taxon>
        <taxon>Monascus</taxon>
    </lineage>
</organism>
<proteinExistence type="inferred from homology"/>
<accession>A0A507QX55</accession>
<evidence type="ECO:0000313" key="6">
    <source>
        <dbReference type="EMBL" id="TQB74282.1"/>
    </source>
</evidence>
<evidence type="ECO:0000256" key="5">
    <source>
        <dbReference type="ARBA" id="ARBA00023212"/>
    </source>
</evidence>
<dbReference type="InterPro" id="IPR007188">
    <property type="entry name" value="ARPC2"/>
</dbReference>
<evidence type="ECO:0000256" key="1">
    <source>
        <dbReference type="ARBA" id="ARBA00004245"/>
    </source>
</evidence>
<dbReference type="GO" id="GO:0051015">
    <property type="term" value="F:actin filament binding"/>
    <property type="evidence" value="ECO:0007669"/>
    <property type="project" value="TreeGrafter"/>
</dbReference>
<dbReference type="PANTHER" id="PTHR12058">
    <property type="entry name" value="ARP2/3 COMPLEX 34 KDA SUBUNIT"/>
    <property type="match status" value="1"/>
</dbReference>
<sequence length="444" mass="50724">MLLLDYQNVLIESLLRERFSGAPPVSIDQIVSDFDGVIFHVSTPESKTKILISLSVKCFKELLQYGAQEVLEREYGPYIVAPEPGYDFSVQIDLENIPPESTARDELITRLALLKRNAMAAPFERAFEEFAKLSEEASRFTLEAAPQGVQEGGQLMAIHYREEEAIYIKASHDRVTVIFSTVFREETDRIFGKVFLQEFVDARRRVHTLQNAPQVLFRSDPPLELQGVPGLKSTSENDISYITFVLFPRHLTPQRRYENISHIQTFRDYFHYHIKASKAYIHTRMRKRTADFLQGPNHARHKKSLQTFCPSSLRRTQWTGITRKRLDETVGEYGWTEEIGKAVLHGLEQAIRARAKMTDAVNQAVQTATEAAVGFAKEHPVYCTLIALGVLAILTPWVIEALGFGELGPIEGSFAAFWQRMYAGYVPKNSLFSYFQRLGMIWKH</sequence>
<keyword evidence="3" id="KW-0963">Cytoplasm</keyword>
<keyword evidence="4" id="KW-0009">Actin-binding</keyword>
<dbReference type="GO" id="GO:0034314">
    <property type="term" value="P:Arp2/3 complex-mediated actin nucleation"/>
    <property type="evidence" value="ECO:0007669"/>
    <property type="project" value="InterPro"/>
</dbReference>
<evidence type="ECO:0000313" key="7">
    <source>
        <dbReference type="Proteomes" id="UP000319663"/>
    </source>
</evidence>